<dbReference type="InterPro" id="IPR003439">
    <property type="entry name" value="ABC_transporter-like_ATP-bd"/>
</dbReference>
<dbReference type="InterPro" id="IPR003593">
    <property type="entry name" value="AAA+_ATPase"/>
</dbReference>
<dbReference type="Gene3D" id="3.40.50.300">
    <property type="entry name" value="P-loop containing nucleotide triphosphate hydrolases"/>
    <property type="match status" value="1"/>
</dbReference>
<feature type="transmembrane region" description="Helical" evidence="9">
    <location>
        <begin position="121"/>
        <end position="138"/>
    </location>
</feature>
<keyword evidence="6 12" id="KW-0067">ATP-binding</keyword>
<comment type="caution">
    <text evidence="12">The sequence shown here is derived from an EMBL/GenBank/DDBJ whole genome shotgun (WGS) entry which is preliminary data.</text>
</comment>
<dbReference type="AlphaFoldDB" id="A0A938X768"/>
<feature type="transmembrane region" description="Helical" evidence="9">
    <location>
        <begin position="143"/>
        <end position="161"/>
    </location>
</feature>
<dbReference type="FunFam" id="3.40.50.300:FF:000221">
    <property type="entry name" value="Multidrug ABC transporter ATP-binding protein"/>
    <property type="match status" value="1"/>
</dbReference>
<keyword evidence="13" id="KW-1185">Reference proteome</keyword>
<dbReference type="CDD" id="cd07346">
    <property type="entry name" value="ABC_6TM_exporters"/>
    <property type="match status" value="1"/>
</dbReference>
<reference evidence="12" key="2">
    <citation type="journal article" date="2021" name="Sci. Rep.">
        <title>The distribution of antibiotic resistance genes in chicken gut microbiota commensals.</title>
        <authorList>
            <person name="Juricova H."/>
            <person name="Matiasovicova J."/>
            <person name="Kubasova T."/>
            <person name="Cejkova D."/>
            <person name="Rychlik I."/>
        </authorList>
    </citation>
    <scope>NUCLEOTIDE SEQUENCE</scope>
    <source>
        <strain evidence="12">An559</strain>
    </source>
</reference>
<dbReference type="InterPro" id="IPR027417">
    <property type="entry name" value="P-loop_NTPase"/>
</dbReference>
<dbReference type="InterPro" id="IPR039421">
    <property type="entry name" value="Type_1_exporter"/>
</dbReference>
<dbReference type="PANTHER" id="PTHR24221">
    <property type="entry name" value="ATP-BINDING CASSETTE SUB-FAMILY B"/>
    <property type="match status" value="1"/>
</dbReference>
<evidence type="ECO:0000256" key="9">
    <source>
        <dbReference type="SAM" id="Phobius"/>
    </source>
</evidence>
<feature type="domain" description="ABC transporter" evidence="10">
    <location>
        <begin position="316"/>
        <end position="549"/>
    </location>
</feature>
<dbReference type="GO" id="GO:0005886">
    <property type="term" value="C:plasma membrane"/>
    <property type="evidence" value="ECO:0007669"/>
    <property type="project" value="UniProtKB-SubCell"/>
</dbReference>
<evidence type="ECO:0000256" key="1">
    <source>
        <dbReference type="ARBA" id="ARBA00004651"/>
    </source>
</evidence>
<dbReference type="SMART" id="SM00382">
    <property type="entry name" value="AAA"/>
    <property type="match status" value="1"/>
</dbReference>
<gene>
    <name evidence="12" type="ORF">H6A12_04345</name>
</gene>
<organism evidence="12 13">
    <name type="scientific">Merdimmobilis hominis</name>
    <dbReference type="NCBI Taxonomy" id="2897707"/>
    <lineage>
        <taxon>Bacteria</taxon>
        <taxon>Bacillati</taxon>
        <taxon>Bacillota</taxon>
        <taxon>Clostridia</taxon>
        <taxon>Eubacteriales</taxon>
        <taxon>Oscillospiraceae</taxon>
        <taxon>Merdimmobilis</taxon>
    </lineage>
</organism>
<evidence type="ECO:0000256" key="3">
    <source>
        <dbReference type="ARBA" id="ARBA00022475"/>
    </source>
</evidence>
<feature type="transmembrane region" description="Helical" evidence="9">
    <location>
        <begin position="256"/>
        <end position="274"/>
    </location>
</feature>
<dbReference type="SUPFAM" id="SSF90123">
    <property type="entry name" value="ABC transporter transmembrane region"/>
    <property type="match status" value="1"/>
</dbReference>
<dbReference type="Gene3D" id="1.20.1560.10">
    <property type="entry name" value="ABC transporter type 1, transmembrane domain"/>
    <property type="match status" value="1"/>
</dbReference>
<evidence type="ECO:0000256" key="2">
    <source>
        <dbReference type="ARBA" id="ARBA00022448"/>
    </source>
</evidence>
<dbReference type="Pfam" id="PF00005">
    <property type="entry name" value="ABC_tran"/>
    <property type="match status" value="1"/>
</dbReference>
<protein>
    <submittedName>
        <fullName evidence="12">ABC transporter ATP-binding protein</fullName>
    </submittedName>
</protein>
<keyword evidence="3" id="KW-1003">Cell membrane</keyword>
<sequence length="563" mass="61884">MLVAILLAVIGVLCGVAPYFALAGILSGLVQNTLTAERIFCYVGIAVLGETLKMLFNTVSSLKAHRVAYHILGNIRCKLAEKMMRVPMGVMVDTPSGKLKAMVVDTVDKLEQPLAHMLPEITANVFTPLCIIILLFILDWRMALACMIVIPIGFLLLMGQMKDYKNRSDRYIEASSNMDSSLVEYVNGIEVIKTFSQTGKSFQKFSDAVKNYHDTTLDWWKNTWLYSALGLTVIPATLVGGIPVGAYLLMQGSISFSIYITCLILSLGIAGPLIQATYYADNFAVVDASIRQVGNFLDEQELVRPSKEVLLTDDGFHFEHVSFGYDKKEVLHDITFSPVAGGKTAIVGPSGSGKSTITKLMAGFWDVTSGHIIYGGQDIRNIPTSQLMKHISFVSQDNFLFNISIKENIRMGNPCATDEEVLAAAKAARCDEFISKMEYGYDTLVGDAGGKLSGGERQRITIARAILKPADVVILDEASAYADPENEVYIEEAINELVKDKTLIVVAHRLETIENSDKIVVVDQGKIVAEGTQSELLKNCALYKRLWNETILTSERKRGDCNA</sequence>
<evidence type="ECO:0000256" key="8">
    <source>
        <dbReference type="ARBA" id="ARBA00023136"/>
    </source>
</evidence>
<dbReference type="SUPFAM" id="SSF52540">
    <property type="entry name" value="P-loop containing nucleoside triphosphate hydrolases"/>
    <property type="match status" value="1"/>
</dbReference>
<feature type="transmembrane region" description="Helical" evidence="9">
    <location>
        <begin position="224"/>
        <end position="249"/>
    </location>
</feature>
<evidence type="ECO:0000313" key="12">
    <source>
        <dbReference type="EMBL" id="MBM6920385.1"/>
    </source>
</evidence>
<evidence type="ECO:0000313" key="13">
    <source>
        <dbReference type="Proteomes" id="UP000774750"/>
    </source>
</evidence>
<dbReference type="Pfam" id="PF00664">
    <property type="entry name" value="ABC_membrane"/>
    <property type="match status" value="1"/>
</dbReference>
<keyword evidence="2" id="KW-0813">Transport</keyword>
<dbReference type="InterPro" id="IPR011527">
    <property type="entry name" value="ABC1_TM_dom"/>
</dbReference>
<dbReference type="EMBL" id="JACJKY010000005">
    <property type="protein sequence ID" value="MBM6920385.1"/>
    <property type="molecule type" value="Genomic_DNA"/>
</dbReference>
<evidence type="ECO:0000256" key="7">
    <source>
        <dbReference type="ARBA" id="ARBA00022989"/>
    </source>
</evidence>
<dbReference type="InterPro" id="IPR036640">
    <property type="entry name" value="ABC1_TM_sf"/>
</dbReference>
<keyword evidence="8 9" id="KW-0472">Membrane</keyword>
<keyword evidence="4 9" id="KW-0812">Transmembrane</keyword>
<keyword evidence="5" id="KW-0547">Nucleotide-binding</keyword>
<dbReference type="Proteomes" id="UP000774750">
    <property type="component" value="Unassembled WGS sequence"/>
</dbReference>
<accession>A0A938X768</accession>
<dbReference type="GO" id="GO:0034040">
    <property type="term" value="F:ATPase-coupled lipid transmembrane transporter activity"/>
    <property type="evidence" value="ECO:0007669"/>
    <property type="project" value="TreeGrafter"/>
</dbReference>
<dbReference type="GO" id="GO:0140359">
    <property type="term" value="F:ABC-type transporter activity"/>
    <property type="evidence" value="ECO:0007669"/>
    <property type="project" value="InterPro"/>
</dbReference>
<dbReference type="PROSITE" id="PS00211">
    <property type="entry name" value="ABC_TRANSPORTER_1"/>
    <property type="match status" value="1"/>
</dbReference>
<comment type="subcellular location">
    <subcellularLocation>
        <location evidence="1">Cell membrane</location>
        <topology evidence="1">Multi-pass membrane protein</topology>
    </subcellularLocation>
</comment>
<dbReference type="PROSITE" id="PS50893">
    <property type="entry name" value="ABC_TRANSPORTER_2"/>
    <property type="match status" value="1"/>
</dbReference>
<evidence type="ECO:0000256" key="6">
    <source>
        <dbReference type="ARBA" id="ARBA00022840"/>
    </source>
</evidence>
<dbReference type="PROSITE" id="PS50929">
    <property type="entry name" value="ABC_TM1F"/>
    <property type="match status" value="1"/>
</dbReference>
<proteinExistence type="predicted"/>
<name>A0A938X768_9FIRM</name>
<evidence type="ECO:0000256" key="5">
    <source>
        <dbReference type="ARBA" id="ARBA00022741"/>
    </source>
</evidence>
<reference evidence="12" key="1">
    <citation type="submission" date="2020-08" db="EMBL/GenBank/DDBJ databases">
        <authorList>
            <person name="Cejkova D."/>
            <person name="Kubasova T."/>
            <person name="Jahodarova E."/>
            <person name="Rychlik I."/>
        </authorList>
    </citation>
    <scope>NUCLEOTIDE SEQUENCE</scope>
    <source>
        <strain evidence="12">An559</strain>
    </source>
</reference>
<evidence type="ECO:0000259" key="10">
    <source>
        <dbReference type="PROSITE" id="PS50893"/>
    </source>
</evidence>
<evidence type="ECO:0000256" key="4">
    <source>
        <dbReference type="ARBA" id="ARBA00022692"/>
    </source>
</evidence>
<dbReference type="GO" id="GO:0016887">
    <property type="term" value="F:ATP hydrolysis activity"/>
    <property type="evidence" value="ECO:0007669"/>
    <property type="project" value="InterPro"/>
</dbReference>
<evidence type="ECO:0000259" key="11">
    <source>
        <dbReference type="PROSITE" id="PS50929"/>
    </source>
</evidence>
<dbReference type="InterPro" id="IPR017871">
    <property type="entry name" value="ABC_transporter-like_CS"/>
</dbReference>
<keyword evidence="7 9" id="KW-1133">Transmembrane helix</keyword>
<feature type="domain" description="ABC transmembrane type-1" evidence="11">
    <location>
        <begin position="2"/>
        <end position="284"/>
    </location>
</feature>
<dbReference type="GO" id="GO:0005524">
    <property type="term" value="F:ATP binding"/>
    <property type="evidence" value="ECO:0007669"/>
    <property type="project" value="UniProtKB-KW"/>
</dbReference>
<dbReference type="PANTHER" id="PTHR24221:SF397">
    <property type="entry name" value="ABC TRANSPORTER, ATP-BINDING TRANSMEMBRANE PROTEIN"/>
    <property type="match status" value="1"/>
</dbReference>